<gene>
    <name evidence="1" type="ORF">E0H92_27105</name>
</gene>
<comment type="caution">
    <text evidence="1">The sequence shown here is derived from an EMBL/GenBank/DDBJ whole genome shotgun (WGS) entry which is preliminary data.</text>
</comment>
<evidence type="ECO:0000313" key="2">
    <source>
        <dbReference type="Proteomes" id="UP000294225"/>
    </source>
</evidence>
<proteinExistence type="predicted"/>
<dbReference type="AlphaFoldDB" id="A0A4R0IRA1"/>
<accession>A0A4R0IRA1</accession>
<protein>
    <submittedName>
        <fullName evidence="1">Uncharacterized protein</fullName>
    </submittedName>
</protein>
<reference evidence="1 2" key="1">
    <citation type="submission" date="2019-02" db="EMBL/GenBank/DDBJ databases">
        <title>Kribbella capetownensis sp. nov. and Kribbella speibonae sp. nov., isolated from soil.</title>
        <authorList>
            <person name="Curtis S.M."/>
            <person name="Norton I."/>
            <person name="Everest G.J."/>
            <person name="Meyers P.R."/>
        </authorList>
    </citation>
    <scope>NUCLEOTIDE SEQUENCE [LARGE SCALE GENOMIC DNA]</scope>
    <source>
        <strain evidence="1 2">YM55</strain>
    </source>
</reference>
<dbReference type="Proteomes" id="UP000294225">
    <property type="component" value="Unassembled WGS sequence"/>
</dbReference>
<name>A0A4R0IRA1_9ACTN</name>
<dbReference type="EMBL" id="SJKC01000003">
    <property type="protein sequence ID" value="TCC36323.1"/>
    <property type="molecule type" value="Genomic_DNA"/>
</dbReference>
<dbReference type="RefSeq" id="WP_131498149.1">
    <property type="nucleotide sequence ID" value="NZ_SJKC01000003.1"/>
</dbReference>
<evidence type="ECO:0000313" key="1">
    <source>
        <dbReference type="EMBL" id="TCC36323.1"/>
    </source>
</evidence>
<sequence length="539" mass="59102">MRDPVHDRPPKPFVDRLEQLATSYRSLRAALVLTVRSELWRGHPTSIPGVCFVRLDNAPDSEELVARHVKLHGGDLEAVVTSEKVARHLKGMTAVRAADAVERILHEWERLSRDARDETQRIDHIAEMLDSHLDDLDQLFAEPGSAVVEADGNDPVKMAPLSTEDRCMLIALACIGAVQLPELDDASKELMGHLQRRPSAKTDAEPRTEIVPFEAFGGAGLRGRLRRIGAANPQGDTVALKQPGFGDAAVRYVWDYYPDTRRPIATWLVGLAGKDPTAAQAVHQRLSELIRRRQDVDFLTNDLKELTGKNTGLLADVLYDATTDAHMRRRCERVLYDWAPSEKYQVVVADVSRRLLLDGTCFDIALRRLRRVADAAQSQDATTVVLSAFESAVDDPALRDRFLARVSGWFSEAPARPSSNLALRAVLRATVDGVPWLLSDDAEGVEVHAVLGEALNDPATYGAIVGLLDAVTGDDELYARVVVGLRTAAAEQGAVLALLDLARQFRDTSRFGTRDPLSDLTNGLTFGDLGMTTGAHAAR</sequence>
<organism evidence="1 2">
    <name type="scientific">Kribbella speibonae</name>
    <dbReference type="NCBI Taxonomy" id="1572660"/>
    <lineage>
        <taxon>Bacteria</taxon>
        <taxon>Bacillati</taxon>
        <taxon>Actinomycetota</taxon>
        <taxon>Actinomycetes</taxon>
        <taxon>Propionibacteriales</taxon>
        <taxon>Kribbellaceae</taxon>
        <taxon>Kribbella</taxon>
    </lineage>
</organism>